<dbReference type="Proteomes" id="UP000652761">
    <property type="component" value="Unassembled WGS sequence"/>
</dbReference>
<keyword evidence="2" id="KW-1185">Reference proteome</keyword>
<gene>
    <name evidence="1" type="ORF">Taro_055751</name>
</gene>
<dbReference type="OrthoDB" id="294702at2759"/>
<comment type="caution">
    <text evidence="1">The sequence shown here is derived from an EMBL/GenBank/DDBJ whole genome shotgun (WGS) entry which is preliminary data.</text>
</comment>
<dbReference type="PANTHER" id="PTHR45763:SF51">
    <property type="entry name" value="ALPHA_BETA-HYDROLASES SUPERFAMILY PROTEIN"/>
    <property type="match status" value="1"/>
</dbReference>
<dbReference type="InterPro" id="IPR029058">
    <property type="entry name" value="AB_hydrolase_fold"/>
</dbReference>
<accession>A0A843XV85</accession>
<dbReference type="SUPFAM" id="SSF53474">
    <property type="entry name" value="alpha/beta-Hydrolases"/>
    <property type="match status" value="1"/>
</dbReference>
<dbReference type="Gene3D" id="3.40.50.1820">
    <property type="entry name" value="alpha/beta hydrolase"/>
    <property type="match status" value="1"/>
</dbReference>
<dbReference type="EMBL" id="NMUH01013659">
    <property type="protein sequence ID" value="MQM22697.1"/>
    <property type="molecule type" value="Genomic_DNA"/>
</dbReference>
<dbReference type="PANTHER" id="PTHR45763">
    <property type="entry name" value="HYDROLASE, ALPHA/BETA FOLD FAMILY PROTEIN, EXPRESSED-RELATED"/>
    <property type="match status" value="1"/>
</dbReference>
<evidence type="ECO:0000313" key="2">
    <source>
        <dbReference type="Proteomes" id="UP000652761"/>
    </source>
</evidence>
<organism evidence="1 2">
    <name type="scientific">Colocasia esculenta</name>
    <name type="common">Wild taro</name>
    <name type="synonym">Arum esculentum</name>
    <dbReference type="NCBI Taxonomy" id="4460"/>
    <lineage>
        <taxon>Eukaryota</taxon>
        <taxon>Viridiplantae</taxon>
        <taxon>Streptophyta</taxon>
        <taxon>Embryophyta</taxon>
        <taxon>Tracheophyta</taxon>
        <taxon>Spermatophyta</taxon>
        <taxon>Magnoliopsida</taxon>
        <taxon>Liliopsida</taxon>
        <taxon>Araceae</taxon>
        <taxon>Aroideae</taxon>
        <taxon>Colocasieae</taxon>
        <taxon>Colocasia</taxon>
    </lineage>
</organism>
<sequence>MISPVINFWWPSLPANLSQEAFRRHPPGNRRTFWIAHHAPWLFYGYMAQKLVTPPAEFLAGDPDLFSRQDKEILRMVAASPTPPENKATQQGVHESLHRDIMVGFGRWEFDPLELGDPFPGGEGAVHIWQGAEDRLISAELQRHVAGRLPWVSYHECSDCGHLMVHLESCSNAILRTLVLGEEAVLPGSTGK</sequence>
<proteinExistence type="predicted"/>
<reference evidence="1" key="1">
    <citation type="submission" date="2017-07" db="EMBL/GenBank/DDBJ databases">
        <title>Taro Niue Genome Assembly and Annotation.</title>
        <authorList>
            <person name="Atibalentja N."/>
            <person name="Keating K."/>
            <person name="Fields C.J."/>
        </authorList>
    </citation>
    <scope>NUCLEOTIDE SEQUENCE</scope>
    <source>
        <strain evidence="1">Niue_2</strain>
        <tissue evidence="1">Leaf</tissue>
    </source>
</reference>
<dbReference type="AlphaFoldDB" id="A0A843XV85"/>
<protein>
    <submittedName>
        <fullName evidence="1">Uncharacterized protein</fullName>
    </submittedName>
</protein>
<evidence type="ECO:0000313" key="1">
    <source>
        <dbReference type="EMBL" id="MQM22697.1"/>
    </source>
</evidence>
<name>A0A843XV85_COLES</name>